<feature type="compositionally biased region" description="Low complexity" evidence="2">
    <location>
        <begin position="100"/>
        <end position="111"/>
    </location>
</feature>
<keyword evidence="5" id="KW-1185">Reference proteome</keyword>
<feature type="compositionally biased region" description="Polar residues" evidence="2">
    <location>
        <begin position="359"/>
        <end position="369"/>
    </location>
</feature>
<name>A0AAN6YU07_9PEZI</name>
<feature type="compositionally biased region" description="Polar residues" evidence="2">
    <location>
        <begin position="268"/>
        <end position="310"/>
    </location>
</feature>
<feature type="region of interest" description="Disordered" evidence="2">
    <location>
        <begin position="457"/>
        <end position="536"/>
    </location>
</feature>
<dbReference type="RefSeq" id="XP_064671575.1">
    <property type="nucleotide sequence ID" value="XM_064817602.1"/>
</dbReference>
<evidence type="ECO:0000256" key="2">
    <source>
        <dbReference type="SAM" id="MobiDB-lite"/>
    </source>
</evidence>
<dbReference type="EMBL" id="MU853338">
    <property type="protein sequence ID" value="KAK4114005.1"/>
    <property type="molecule type" value="Genomic_DNA"/>
</dbReference>
<comment type="caution">
    <text evidence="4">The sequence shown here is derived from an EMBL/GenBank/DDBJ whole genome shotgun (WGS) entry which is preliminary data.</text>
</comment>
<keyword evidence="1" id="KW-0863">Zinc-finger</keyword>
<feature type="compositionally biased region" description="Low complexity" evidence="2">
    <location>
        <begin position="344"/>
        <end position="358"/>
    </location>
</feature>
<sequence length="934" mass="97789">MDTFWETKSVDPPRELQTGECILSTDLAGLSVADEHASTVNTAPPLSDLMNRDSATPNTGQMERDSPTSGDGTSFAAVPSSPPTPSSLEAPTSGVQTEASSTVSVPSPSCSERSPLDSKLTFPLAPDVVNECAHHATDRYGGCSNIDGLDGIDLLGFMEDTNTDKHLPQTSSSGSRLIDCDNSTVNNPSGEDEQRQPYRHGQIGAFAYQRFVPGSRPITSDNWRSKPGPNSPTAEQGRLLGTAGSKTGSNSPIHPSPIASGGSGSGIYTATHNATRPVSHPSSGYTPSRSPLSPPTNQSIAGFRQQQQQAGVDGGNTHPNSPAARTEAGFADGSSNPAGVVNDSSQSMTTQSSSSGQTRTNADGSTSVSVRLSPDTLGYCFVRPNGERTRLVPVDMLPVALLGIPAREDASGAAERLVELPIPRGVDAEGRSSNMDRLRIAYPLGGNGEGANALMQTFSPTHTHHPNASHPFHPSHSPFSRHSYPPQSHYPSQCTTTTTTTSRPLSLPLPLPLNLPQHQQQQPPPGPQSNQPPPKRAKVYCDKWVHEGVCAFTQQGCKFKHEMPLDTATQHTLGLFHGLPAWFKKRQAELARLQVVQPTQAAAAQTQQTQQVQGQGQFHSGGGGEGGNGGNSGSKGAASVAGWGSFAPADANATHNGSGLVGRGGTSASTRERVMGGSGSGSGGMGRWAMEGGSLFGPRQQQQQQAQHRPQLMQSWRSAPNRNANTNNNAQSQGRDEEGEEQEERQQQQQHKAVLAERKSLRGTATTGFDGAATTAARELATYRFGTGAGGAGHGTLSSRNERGCGADVASGGRFGGGDGLTASGGGGGGGGGCVPRSHTRSTWEQHFAVGTGTGGGRLMADHQQHHHLQQNNQTGSAGFGGRAFSAFPPSQFGPIAPPRLQQLPQQHLDDIMAGLTRQSGEAQDSAEHRHARL</sequence>
<dbReference type="GO" id="GO:0008270">
    <property type="term" value="F:zinc ion binding"/>
    <property type="evidence" value="ECO:0007669"/>
    <property type="project" value="UniProtKB-KW"/>
</dbReference>
<feature type="compositionally biased region" description="Gly residues" evidence="2">
    <location>
        <begin position="676"/>
        <end position="686"/>
    </location>
</feature>
<gene>
    <name evidence="4" type="ORF">N656DRAFT_797187</name>
</gene>
<keyword evidence="1" id="KW-0479">Metal-binding</keyword>
<reference evidence="4" key="1">
    <citation type="journal article" date="2023" name="Mol. Phylogenet. Evol.">
        <title>Genome-scale phylogeny and comparative genomics of the fungal order Sordariales.</title>
        <authorList>
            <person name="Hensen N."/>
            <person name="Bonometti L."/>
            <person name="Westerberg I."/>
            <person name="Brannstrom I.O."/>
            <person name="Guillou S."/>
            <person name="Cros-Aarteil S."/>
            <person name="Calhoun S."/>
            <person name="Haridas S."/>
            <person name="Kuo A."/>
            <person name="Mondo S."/>
            <person name="Pangilinan J."/>
            <person name="Riley R."/>
            <person name="LaButti K."/>
            <person name="Andreopoulos B."/>
            <person name="Lipzen A."/>
            <person name="Chen C."/>
            <person name="Yan M."/>
            <person name="Daum C."/>
            <person name="Ng V."/>
            <person name="Clum A."/>
            <person name="Steindorff A."/>
            <person name="Ohm R.A."/>
            <person name="Martin F."/>
            <person name="Silar P."/>
            <person name="Natvig D.O."/>
            <person name="Lalanne C."/>
            <person name="Gautier V."/>
            <person name="Ament-Velasquez S.L."/>
            <person name="Kruys A."/>
            <person name="Hutchinson M.I."/>
            <person name="Powell A.J."/>
            <person name="Barry K."/>
            <person name="Miller A.N."/>
            <person name="Grigoriev I.V."/>
            <person name="Debuchy R."/>
            <person name="Gladieux P."/>
            <person name="Hiltunen Thoren M."/>
            <person name="Johannesson H."/>
        </authorList>
    </citation>
    <scope>NUCLEOTIDE SEQUENCE</scope>
    <source>
        <strain evidence="4">CBS 508.74</strain>
    </source>
</reference>
<feature type="zinc finger region" description="C3H1-type" evidence="1">
    <location>
        <begin position="535"/>
        <end position="564"/>
    </location>
</feature>
<reference evidence="4" key="2">
    <citation type="submission" date="2023-05" db="EMBL/GenBank/DDBJ databases">
        <authorList>
            <consortium name="Lawrence Berkeley National Laboratory"/>
            <person name="Steindorff A."/>
            <person name="Hensen N."/>
            <person name="Bonometti L."/>
            <person name="Westerberg I."/>
            <person name="Brannstrom I.O."/>
            <person name="Guillou S."/>
            <person name="Cros-Aarteil S."/>
            <person name="Calhoun S."/>
            <person name="Haridas S."/>
            <person name="Kuo A."/>
            <person name="Mondo S."/>
            <person name="Pangilinan J."/>
            <person name="Riley R."/>
            <person name="Labutti K."/>
            <person name="Andreopoulos B."/>
            <person name="Lipzen A."/>
            <person name="Chen C."/>
            <person name="Yanf M."/>
            <person name="Daum C."/>
            <person name="Ng V."/>
            <person name="Clum A."/>
            <person name="Ohm R."/>
            <person name="Martin F."/>
            <person name="Silar P."/>
            <person name="Natvig D."/>
            <person name="Lalanne C."/>
            <person name="Gautier V."/>
            <person name="Ament-Velasquez S.L."/>
            <person name="Kruys A."/>
            <person name="Hutchinson M.I."/>
            <person name="Powell A.J."/>
            <person name="Barry K."/>
            <person name="Miller A.N."/>
            <person name="Grigoriev I.V."/>
            <person name="Debuchy R."/>
            <person name="Gladieux P."/>
            <person name="Thoren M.H."/>
            <person name="Johannesson H."/>
        </authorList>
    </citation>
    <scope>NUCLEOTIDE SEQUENCE</scope>
    <source>
        <strain evidence="4">CBS 508.74</strain>
    </source>
</reference>
<feature type="compositionally biased region" description="Polar residues" evidence="2">
    <location>
        <begin position="53"/>
        <end position="72"/>
    </location>
</feature>
<evidence type="ECO:0000313" key="4">
    <source>
        <dbReference type="EMBL" id="KAK4114005.1"/>
    </source>
</evidence>
<dbReference type="AlphaFoldDB" id="A0AAN6YU07"/>
<feature type="region of interest" description="Disordered" evidence="2">
    <location>
        <begin position="214"/>
        <end position="369"/>
    </location>
</feature>
<feature type="compositionally biased region" description="Gly residues" evidence="2">
    <location>
        <begin position="619"/>
        <end position="633"/>
    </location>
</feature>
<feature type="region of interest" description="Disordered" evidence="2">
    <location>
        <begin position="166"/>
        <end position="196"/>
    </location>
</feature>
<proteinExistence type="predicted"/>
<feature type="compositionally biased region" description="Low complexity" evidence="2">
    <location>
        <begin position="700"/>
        <end position="733"/>
    </location>
</feature>
<feature type="compositionally biased region" description="Polar residues" evidence="2">
    <location>
        <begin position="168"/>
        <end position="189"/>
    </location>
</feature>
<evidence type="ECO:0000313" key="5">
    <source>
        <dbReference type="Proteomes" id="UP001302812"/>
    </source>
</evidence>
<accession>A0AAN6YU07</accession>
<feature type="compositionally biased region" description="Pro residues" evidence="2">
    <location>
        <begin position="522"/>
        <end position="534"/>
    </location>
</feature>
<keyword evidence="1" id="KW-0862">Zinc</keyword>
<feature type="domain" description="C3H1-type" evidence="3">
    <location>
        <begin position="535"/>
        <end position="564"/>
    </location>
</feature>
<dbReference type="Proteomes" id="UP001302812">
    <property type="component" value="Unassembled WGS sequence"/>
</dbReference>
<dbReference type="GeneID" id="89941727"/>
<dbReference type="InterPro" id="IPR000571">
    <property type="entry name" value="Znf_CCCH"/>
</dbReference>
<feature type="compositionally biased region" description="Low complexity" evidence="2">
    <location>
        <begin position="251"/>
        <end position="260"/>
    </location>
</feature>
<organism evidence="4 5">
    <name type="scientific">Canariomyces notabilis</name>
    <dbReference type="NCBI Taxonomy" id="2074819"/>
    <lineage>
        <taxon>Eukaryota</taxon>
        <taxon>Fungi</taxon>
        <taxon>Dikarya</taxon>
        <taxon>Ascomycota</taxon>
        <taxon>Pezizomycotina</taxon>
        <taxon>Sordariomycetes</taxon>
        <taxon>Sordariomycetidae</taxon>
        <taxon>Sordariales</taxon>
        <taxon>Chaetomiaceae</taxon>
        <taxon>Canariomyces</taxon>
    </lineage>
</organism>
<dbReference type="PROSITE" id="PS50103">
    <property type="entry name" value="ZF_C3H1"/>
    <property type="match status" value="1"/>
</dbReference>
<feature type="region of interest" description="Disordered" evidence="2">
    <location>
        <begin position="36"/>
        <end position="116"/>
    </location>
</feature>
<feature type="region of interest" description="Disordered" evidence="2">
    <location>
        <begin position="606"/>
        <end position="639"/>
    </location>
</feature>
<feature type="compositionally biased region" description="Low complexity" evidence="2">
    <location>
        <begin position="606"/>
        <end position="618"/>
    </location>
</feature>
<evidence type="ECO:0000259" key="3">
    <source>
        <dbReference type="PROSITE" id="PS50103"/>
    </source>
</evidence>
<evidence type="ECO:0000256" key="1">
    <source>
        <dbReference type="PROSITE-ProRule" id="PRU00723"/>
    </source>
</evidence>
<protein>
    <recommendedName>
        <fullName evidence="3">C3H1-type domain-containing protein</fullName>
    </recommendedName>
</protein>
<feature type="region of interest" description="Disordered" evidence="2">
    <location>
        <begin position="652"/>
        <end position="768"/>
    </location>
</feature>
<feature type="compositionally biased region" description="Low complexity" evidence="2">
    <location>
        <begin position="468"/>
        <end position="506"/>
    </location>
</feature>